<proteinExistence type="inferred from homology"/>
<name>A0A1B6IU10_9HEMI</name>
<dbReference type="PANTHER" id="PTHR42796">
    <property type="entry name" value="FUMARYLACETOACETATE HYDROLASE DOMAIN-CONTAINING PROTEIN 2A-RELATED"/>
    <property type="match status" value="1"/>
</dbReference>
<evidence type="ECO:0000313" key="4">
    <source>
        <dbReference type="EMBL" id="JAS90419.1"/>
    </source>
</evidence>
<accession>A0A1B6IU10</accession>
<dbReference type="GO" id="GO:0003824">
    <property type="term" value="F:catalytic activity"/>
    <property type="evidence" value="ECO:0007669"/>
    <property type="project" value="InterPro"/>
</dbReference>
<comment type="similarity">
    <text evidence="1">Belongs to the FAH family.</text>
</comment>
<dbReference type="GO" id="GO:0046872">
    <property type="term" value="F:metal ion binding"/>
    <property type="evidence" value="ECO:0007669"/>
    <property type="project" value="UniProtKB-KW"/>
</dbReference>
<organism evidence="4">
    <name type="scientific">Homalodisca liturata</name>
    <dbReference type="NCBI Taxonomy" id="320908"/>
    <lineage>
        <taxon>Eukaryota</taxon>
        <taxon>Metazoa</taxon>
        <taxon>Ecdysozoa</taxon>
        <taxon>Arthropoda</taxon>
        <taxon>Hexapoda</taxon>
        <taxon>Insecta</taxon>
        <taxon>Pterygota</taxon>
        <taxon>Neoptera</taxon>
        <taxon>Paraneoptera</taxon>
        <taxon>Hemiptera</taxon>
        <taxon>Auchenorrhyncha</taxon>
        <taxon>Membracoidea</taxon>
        <taxon>Cicadellidae</taxon>
        <taxon>Cicadellinae</taxon>
        <taxon>Proconiini</taxon>
        <taxon>Homalodisca</taxon>
    </lineage>
</organism>
<evidence type="ECO:0000256" key="2">
    <source>
        <dbReference type="ARBA" id="ARBA00022723"/>
    </source>
</evidence>
<evidence type="ECO:0000256" key="1">
    <source>
        <dbReference type="ARBA" id="ARBA00010211"/>
    </source>
</evidence>
<sequence length="104" mass="11089">MDTFCPLGPAVVFKEAFGAPNDKNIKCSVNGSVKQNSNTNDLVHSVESLIQYISHMLTLLPGDVILTGTPSGVGFYCNPQQFLTPGDVIESEISGIGKLVTYVV</sequence>
<dbReference type="Pfam" id="PF01557">
    <property type="entry name" value="FAA_hydrolase"/>
    <property type="match status" value="1"/>
</dbReference>
<gene>
    <name evidence="4" type="ORF">g.7094</name>
</gene>
<dbReference type="GO" id="GO:0044281">
    <property type="term" value="P:small molecule metabolic process"/>
    <property type="evidence" value="ECO:0007669"/>
    <property type="project" value="UniProtKB-ARBA"/>
</dbReference>
<dbReference type="InterPro" id="IPR051121">
    <property type="entry name" value="FAH"/>
</dbReference>
<keyword evidence="2" id="KW-0479">Metal-binding</keyword>
<dbReference type="PANTHER" id="PTHR42796:SF4">
    <property type="entry name" value="FUMARYLACETOACETATE HYDROLASE DOMAIN-CONTAINING PROTEIN 2A"/>
    <property type="match status" value="1"/>
</dbReference>
<dbReference type="InterPro" id="IPR036663">
    <property type="entry name" value="Fumarylacetoacetase_C_sf"/>
</dbReference>
<evidence type="ECO:0000259" key="3">
    <source>
        <dbReference type="Pfam" id="PF01557"/>
    </source>
</evidence>
<feature type="domain" description="Fumarylacetoacetase-like C-terminal" evidence="3">
    <location>
        <begin position="1"/>
        <end position="104"/>
    </location>
</feature>
<reference evidence="4" key="1">
    <citation type="submission" date="2015-11" db="EMBL/GenBank/DDBJ databases">
        <title>De novo transcriptome assembly of four potential Pierce s Disease insect vectors from Arizona vineyards.</title>
        <authorList>
            <person name="Tassone E.E."/>
        </authorList>
    </citation>
    <scope>NUCLEOTIDE SEQUENCE</scope>
</reference>
<dbReference type="SUPFAM" id="SSF56529">
    <property type="entry name" value="FAH"/>
    <property type="match status" value="1"/>
</dbReference>
<dbReference type="EMBL" id="GECU01017287">
    <property type="protein sequence ID" value="JAS90419.1"/>
    <property type="molecule type" value="Transcribed_RNA"/>
</dbReference>
<dbReference type="InterPro" id="IPR011234">
    <property type="entry name" value="Fumarylacetoacetase-like_C"/>
</dbReference>
<dbReference type="AlphaFoldDB" id="A0A1B6IU10"/>
<protein>
    <recommendedName>
        <fullName evidence="3">Fumarylacetoacetase-like C-terminal domain-containing protein</fullName>
    </recommendedName>
</protein>
<dbReference type="Gene3D" id="3.90.850.10">
    <property type="entry name" value="Fumarylacetoacetase-like, C-terminal domain"/>
    <property type="match status" value="1"/>
</dbReference>